<gene>
    <name evidence="1" type="ORF">MLD38_022650</name>
</gene>
<organism evidence="1 2">
    <name type="scientific">Melastoma candidum</name>
    <dbReference type="NCBI Taxonomy" id="119954"/>
    <lineage>
        <taxon>Eukaryota</taxon>
        <taxon>Viridiplantae</taxon>
        <taxon>Streptophyta</taxon>
        <taxon>Embryophyta</taxon>
        <taxon>Tracheophyta</taxon>
        <taxon>Spermatophyta</taxon>
        <taxon>Magnoliopsida</taxon>
        <taxon>eudicotyledons</taxon>
        <taxon>Gunneridae</taxon>
        <taxon>Pentapetalae</taxon>
        <taxon>rosids</taxon>
        <taxon>malvids</taxon>
        <taxon>Myrtales</taxon>
        <taxon>Melastomataceae</taxon>
        <taxon>Melastomatoideae</taxon>
        <taxon>Melastomateae</taxon>
        <taxon>Melastoma</taxon>
    </lineage>
</organism>
<reference evidence="2" key="1">
    <citation type="journal article" date="2023" name="Front. Plant Sci.">
        <title>Chromosomal-level genome assembly of Melastoma candidum provides insights into trichome evolution.</title>
        <authorList>
            <person name="Zhong Y."/>
            <person name="Wu W."/>
            <person name="Sun C."/>
            <person name="Zou P."/>
            <person name="Liu Y."/>
            <person name="Dai S."/>
            <person name="Zhou R."/>
        </authorList>
    </citation>
    <scope>NUCLEOTIDE SEQUENCE [LARGE SCALE GENOMIC DNA]</scope>
</reference>
<dbReference type="Proteomes" id="UP001057402">
    <property type="component" value="Chromosome 6"/>
</dbReference>
<comment type="caution">
    <text evidence="1">The sequence shown here is derived from an EMBL/GenBank/DDBJ whole genome shotgun (WGS) entry which is preliminary data.</text>
</comment>
<sequence>MCEDKLRRRQAEGRSRIPQINIANQIESSSFSSVYRVPLPRQQQRQHPNYHPSVIPCPFPRCLLVPHKSRAPSHSSSIRRRRRTGEPLFFSSFKSIPLFPSLPLSTALLLRCATTSPSSPSWASNPPEVVTMTVKAKGILPGSAPVELKEVLMAIASELGDAVDDLEALKVVPLKGAMTNEVFQINWPSRTGAGVVRKVLVRIYGEGVEIFFNRNDEVKTFECMSMHGEGPRLLGRFADGRVEEFIHARTLSAADLRDPDVSELIAAKLRGFHNLEIPGPRNSQLWGRMRSWLKEARALCSDRDANDFGLHKLEEEISLLEKALSREDEVIGFCHNDLQYGNIMMDEETRSITLIDYEYSSYNPIAYDLANHFCEMAANYHSDTPHVLDYGLYPDYEERARFALNYLASTGDKPSDTEVAQLVDDAEKYTLANHLFWGLWGLISAYVNNIDFDYKEYARQRFGQYWKRKPVVLSCTDVGRKET</sequence>
<protein>
    <submittedName>
        <fullName evidence="1">Uncharacterized protein</fullName>
    </submittedName>
</protein>
<dbReference type="EMBL" id="CM042885">
    <property type="protein sequence ID" value="KAI4366833.1"/>
    <property type="molecule type" value="Genomic_DNA"/>
</dbReference>
<name>A0ACB9QT53_9MYRT</name>
<keyword evidence="2" id="KW-1185">Reference proteome</keyword>
<proteinExistence type="predicted"/>
<evidence type="ECO:0000313" key="2">
    <source>
        <dbReference type="Proteomes" id="UP001057402"/>
    </source>
</evidence>
<accession>A0ACB9QT53</accession>
<evidence type="ECO:0000313" key="1">
    <source>
        <dbReference type="EMBL" id="KAI4366833.1"/>
    </source>
</evidence>